<gene>
    <name evidence="1" type="ORF">AVEN_137098_1</name>
</gene>
<accession>A0A4Y2M8F4</accession>
<dbReference type="Proteomes" id="UP000499080">
    <property type="component" value="Unassembled WGS sequence"/>
</dbReference>
<proteinExistence type="predicted"/>
<name>A0A4Y2M8F4_ARAVE</name>
<reference evidence="1 2" key="1">
    <citation type="journal article" date="2019" name="Sci. Rep.">
        <title>Orb-weaving spider Araneus ventricosus genome elucidates the spidroin gene catalogue.</title>
        <authorList>
            <person name="Kono N."/>
            <person name="Nakamura H."/>
            <person name="Ohtoshi R."/>
            <person name="Moran D.A.P."/>
            <person name="Shinohara A."/>
            <person name="Yoshida Y."/>
            <person name="Fujiwara M."/>
            <person name="Mori M."/>
            <person name="Tomita M."/>
            <person name="Arakawa K."/>
        </authorList>
    </citation>
    <scope>NUCLEOTIDE SEQUENCE [LARGE SCALE GENOMIC DNA]</scope>
</reference>
<comment type="caution">
    <text evidence="1">The sequence shown here is derived from an EMBL/GenBank/DDBJ whole genome shotgun (WGS) entry which is preliminary data.</text>
</comment>
<organism evidence="1 2">
    <name type="scientific">Araneus ventricosus</name>
    <name type="common">Orbweaver spider</name>
    <name type="synonym">Epeira ventricosa</name>
    <dbReference type="NCBI Taxonomy" id="182803"/>
    <lineage>
        <taxon>Eukaryota</taxon>
        <taxon>Metazoa</taxon>
        <taxon>Ecdysozoa</taxon>
        <taxon>Arthropoda</taxon>
        <taxon>Chelicerata</taxon>
        <taxon>Arachnida</taxon>
        <taxon>Araneae</taxon>
        <taxon>Araneomorphae</taxon>
        <taxon>Entelegynae</taxon>
        <taxon>Araneoidea</taxon>
        <taxon>Araneidae</taxon>
        <taxon>Araneus</taxon>
    </lineage>
</organism>
<keyword evidence="2" id="KW-1185">Reference proteome</keyword>
<dbReference type="EMBL" id="BGPR01006990">
    <property type="protein sequence ID" value="GBN23388.1"/>
    <property type="molecule type" value="Genomic_DNA"/>
</dbReference>
<evidence type="ECO:0000313" key="2">
    <source>
        <dbReference type="Proteomes" id="UP000499080"/>
    </source>
</evidence>
<evidence type="ECO:0000313" key="1">
    <source>
        <dbReference type="EMBL" id="GBN23388.1"/>
    </source>
</evidence>
<protein>
    <submittedName>
        <fullName evidence="1">Uncharacterized protein</fullName>
    </submittedName>
</protein>
<sequence length="104" mass="12198">MASLALVITDGLAAGRENYLKKTEFMEPAVGERVIKNLMREDRFLVAYHNSSLSSFFTTPICLLDLHVVIPFDTERLKCSWFYIAHHEFLLCRCFRRFSEMEEM</sequence>
<dbReference type="AlphaFoldDB" id="A0A4Y2M8F4"/>